<evidence type="ECO:0000313" key="1">
    <source>
        <dbReference type="EMBL" id="OMP06702.1"/>
    </source>
</evidence>
<dbReference type="AlphaFoldDB" id="A0A1R3KHY1"/>
<evidence type="ECO:0000313" key="2">
    <source>
        <dbReference type="Proteomes" id="UP000188268"/>
    </source>
</evidence>
<sequence>EAAPTYQRDSELAEIRVFFN</sequence>
<feature type="non-terminal residue" evidence="1">
    <location>
        <position position="1"/>
    </location>
</feature>
<protein>
    <submittedName>
        <fullName evidence="1">Uncharacterized protein</fullName>
    </submittedName>
</protein>
<proteinExistence type="predicted"/>
<comment type="caution">
    <text evidence="1">The sequence shown here is derived from an EMBL/GenBank/DDBJ whole genome shotgun (WGS) entry which is preliminary data.</text>
</comment>
<accession>A0A1R3KHY1</accession>
<name>A0A1R3KHY1_COCAP</name>
<organism evidence="1 2">
    <name type="scientific">Corchorus capsularis</name>
    <name type="common">Jute</name>
    <dbReference type="NCBI Taxonomy" id="210143"/>
    <lineage>
        <taxon>Eukaryota</taxon>
        <taxon>Viridiplantae</taxon>
        <taxon>Streptophyta</taxon>
        <taxon>Embryophyta</taxon>
        <taxon>Tracheophyta</taxon>
        <taxon>Spermatophyta</taxon>
        <taxon>Magnoliopsida</taxon>
        <taxon>eudicotyledons</taxon>
        <taxon>Gunneridae</taxon>
        <taxon>Pentapetalae</taxon>
        <taxon>rosids</taxon>
        <taxon>malvids</taxon>
        <taxon>Malvales</taxon>
        <taxon>Malvaceae</taxon>
        <taxon>Grewioideae</taxon>
        <taxon>Apeibeae</taxon>
        <taxon>Corchorus</taxon>
    </lineage>
</organism>
<dbReference type="EMBL" id="AWWV01004821">
    <property type="protein sequence ID" value="OMP06702.1"/>
    <property type="molecule type" value="Genomic_DNA"/>
</dbReference>
<reference evidence="1 2" key="1">
    <citation type="submission" date="2013-09" db="EMBL/GenBank/DDBJ databases">
        <title>Corchorus capsularis genome sequencing.</title>
        <authorList>
            <person name="Alam M."/>
            <person name="Haque M.S."/>
            <person name="Islam M.S."/>
            <person name="Emdad E.M."/>
            <person name="Islam M.M."/>
            <person name="Ahmed B."/>
            <person name="Halim A."/>
            <person name="Hossen Q.M.M."/>
            <person name="Hossain M.Z."/>
            <person name="Ahmed R."/>
            <person name="Khan M.M."/>
            <person name="Islam R."/>
            <person name="Rashid M.M."/>
            <person name="Khan S.A."/>
            <person name="Rahman M.S."/>
            <person name="Alam M."/>
        </authorList>
    </citation>
    <scope>NUCLEOTIDE SEQUENCE [LARGE SCALE GENOMIC DNA]</scope>
    <source>
        <strain evidence="2">cv. CVL-1</strain>
        <tissue evidence="1">Whole seedling</tissue>
    </source>
</reference>
<keyword evidence="2" id="KW-1185">Reference proteome</keyword>
<gene>
    <name evidence="1" type="ORF">CCACVL1_01465</name>
</gene>
<dbReference type="Proteomes" id="UP000188268">
    <property type="component" value="Unassembled WGS sequence"/>
</dbReference>
<dbReference type="Gramene" id="OMP06702">
    <property type="protein sequence ID" value="OMP06702"/>
    <property type="gene ID" value="CCACVL1_01465"/>
</dbReference>